<name>A0ABR0EXD9_ZASCE</name>
<dbReference type="Proteomes" id="UP001305779">
    <property type="component" value="Unassembled WGS sequence"/>
</dbReference>
<feature type="transmembrane region" description="Helical" evidence="5">
    <location>
        <begin position="120"/>
        <end position="140"/>
    </location>
</feature>
<dbReference type="Gene3D" id="1.20.1250.20">
    <property type="entry name" value="MFS general substrate transporter like domains"/>
    <property type="match status" value="1"/>
</dbReference>
<keyword evidence="4 5" id="KW-0472">Membrane</keyword>
<evidence type="ECO:0000313" key="6">
    <source>
        <dbReference type="EMBL" id="KAK4506311.1"/>
    </source>
</evidence>
<evidence type="ECO:0000256" key="5">
    <source>
        <dbReference type="SAM" id="Phobius"/>
    </source>
</evidence>
<dbReference type="Pfam" id="PF07690">
    <property type="entry name" value="MFS_1"/>
    <property type="match status" value="1"/>
</dbReference>
<evidence type="ECO:0000256" key="2">
    <source>
        <dbReference type="ARBA" id="ARBA00022692"/>
    </source>
</evidence>
<protein>
    <recommendedName>
        <fullName evidence="8">Major facilitator superfamily (MFS) profile domain-containing protein</fullName>
    </recommendedName>
</protein>
<feature type="transmembrane region" description="Helical" evidence="5">
    <location>
        <begin position="415"/>
        <end position="439"/>
    </location>
</feature>
<feature type="transmembrane region" description="Helical" evidence="5">
    <location>
        <begin position="345"/>
        <end position="368"/>
    </location>
</feature>
<dbReference type="InterPro" id="IPR036259">
    <property type="entry name" value="MFS_trans_sf"/>
</dbReference>
<keyword evidence="2 5" id="KW-0812">Transmembrane</keyword>
<dbReference type="EMBL" id="JAXOVC010000001">
    <property type="protein sequence ID" value="KAK4506311.1"/>
    <property type="molecule type" value="Genomic_DNA"/>
</dbReference>
<feature type="transmembrane region" description="Helical" evidence="5">
    <location>
        <begin position="237"/>
        <end position="262"/>
    </location>
</feature>
<comment type="subcellular location">
    <subcellularLocation>
        <location evidence="1">Membrane</location>
        <topology evidence="1">Multi-pass membrane protein</topology>
    </subcellularLocation>
</comment>
<evidence type="ECO:0000256" key="4">
    <source>
        <dbReference type="ARBA" id="ARBA00023136"/>
    </source>
</evidence>
<keyword evidence="3 5" id="KW-1133">Transmembrane helix</keyword>
<feature type="transmembrane region" description="Helical" evidence="5">
    <location>
        <begin position="304"/>
        <end position="325"/>
    </location>
</feature>
<evidence type="ECO:0008006" key="8">
    <source>
        <dbReference type="Google" id="ProtNLM"/>
    </source>
</evidence>
<evidence type="ECO:0000256" key="3">
    <source>
        <dbReference type="ARBA" id="ARBA00022989"/>
    </source>
</evidence>
<feature type="transmembrane region" description="Helical" evidence="5">
    <location>
        <begin position="389"/>
        <end position="409"/>
    </location>
</feature>
<dbReference type="InterPro" id="IPR011701">
    <property type="entry name" value="MFS"/>
</dbReference>
<feature type="transmembrane region" description="Helical" evidence="5">
    <location>
        <begin position="85"/>
        <end position="108"/>
    </location>
</feature>
<gene>
    <name evidence="6" type="ORF">PRZ48_000041</name>
</gene>
<sequence>MPEYFQDTLFGFLVRSIPGTRLLSYDDELDEALREEYVETSKKRQLEHGTTDGLEKGPAEDFVLVDWSDDDPCHPRNWALWKKCFVTGQICLLCFAIYIGAAVYTSGLEGIRQRFGISETAALLGLTLYVLGYGIGPMLWSPVAEMPLIGRNPVYLLTLLAFVFFNFGVVYARNTGILGSPVLGTGGASLADMFRPQKRAYSITAFALANICGPTVGPIVGNWAAEFKGWTWPIWELIWISGFTFVFLFFFLPETMAENILYKRTLRLRKSNVQIRLKSQAEIDAADLKVTDILNTTLVRPFTLMIYEPIVLVLNLYLALIYALLYCWLESIPIAFSEVRGFSSGITGLCFIGIAAGAFVVAPPYIYYNYYYVEPRFNSQGDLKPEIRLEPALMGSFCLPVCLFFFGWTAQYASVLWIVPVIATSFFTVGGFLSFAGIFNYLGDAYPSSYASISAGNDFMRSCFGAAFPLFANQMFHTNWGNSLLGFVSIVFIPIIFYIWRNGEALRMRSKNARHDI</sequence>
<dbReference type="PANTHER" id="PTHR23502:SF23">
    <property type="entry name" value="FLUCONAZOLE RESISTANCE PROTEIN 1"/>
    <property type="match status" value="1"/>
</dbReference>
<organism evidence="6 7">
    <name type="scientific">Zasmidium cellare</name>
    <name type="common">Wine cellar mold</name>
    <name type="synonym">Racodium cellare</name>
    <dbReference type="NCBI Taxonomy" id="395010"/>
    <lineage>
        <taxon>Eukaryota</taxon>
        <taxon>Fungi</taxon>
        <taxon>Dikarya</taxon>
        <taxon>Ascomycota</taxon>
        <taxon>Pezizomycotina</taxon>
        <taxon>Dothideomycetes</taxon>
        <taxon>Dothideomycetidae</taxon>
        <taxon>Mycosphaerellales</taxon>
        <taxon>Mycosphaerellaceae</taxon>
        <taxon>Zasmidium</taxon>
    </lineage>
</organism>
<comment type="caution">
    <text evidence="6">The sequence shown here is derived from an EMBL/GenBank/DDBJ whole genome shotgun (WGS) entry which is preliminary data.</text>
</comment>
<feature type="transmembrane region" description="Helical" evidence="5">
    <location>
        <begin position="152"/>
        <end position="172"/>
    </location>
</feature>
<accession>A0ABR0EXD9</accession>
<feature type="transmembrane region" description="Helical" evidence="5">
    <location>
        <begin position="482"/>
        <end position="500"/>
    </location>
</feature>
<reference evidence="6 7" key="1">
    <citation type="journal article" date="2023" name="G3 (Bethesda)">
        <title>A chromosome-level genome assembly of Zasmidium syzygii isolated from banana leaves.</title>
        <authorList>
            <person name="van Westerhoven A.C."/>
            <person name="Mehrabi R."/>
            <person name="Talebi R."/>
            <person name="Steentjes M.B.F."/>
            <person name="Corcolon B."/>
            <person name="Chong P.A."/>
            <person name="Kema G.H.J."/>
            <person name="Seidl M.F."/>
        </authorList>
    </citation>
    <scope>NUCLEOTIDE SEQUENCE [LARGE SCALE GENOMIC DNA]</scope>
    <source>
        <strain evidence="6 7">P124</strain>
    </source>
</reference>
<keyword evidence="7" id="KW-1185">Reference proteome</keyword>
<evidence type="ECO:0000313" key="7">
    <source>
        <dbReference type="Proteomes" id="UP001305779"/>
    </source>
</evidence>
<feature type="transmembrane region" description="Helical" evidence="5">
    <location>
        <begin position="203"/>
        <end position="225"/>
    </location>
</feature>
<proteinExistence type="predicted"/>
<dbReference type="SUPFAM" id="SSF103473">
    <property type="entry name" value="MFS general substrate transporter"/>
    <property type="match status" value="1"/>
</dbReference>
<evidence type="ECO:0000256" key="1">
    <source>
        <dbReference type="ARBA" id="ARBA00004141"/>
    </source>
</evidence>
<dbReference type="PANTHER" id="PTHR23502">
    <property type="entry name" value="MAJOR FACILITATOR SUPERFAMILY"/>
    <property type="match status" value="1"/>
</dbReference>